<evidence type="ECO:0000256" key="1">
    <source>
        <dbReference type="ARBA" id="ARBA00022723"/>
    </source>
</evidence>
<reference evidence="8" key="1">
    <citation type="submission" date="2015-04" db="UniProtKB">
        <authorList>
            <consortium name="EnsemblPlants"/>
        </authorList>
    </citation>
    <scope>IDENTIFICATION</scope>
</reference>
<sequence length="491" mass="55604">MAWSPWSKGNTESNPIRAQHHGVQGFLLLAAFGCCFRAIHPSDHILRHRRHRRSPSIARAWSPSLVLLLPPHPMKWFVGYVAVVMTKIEWQNVFGAMSINIVVTYDVPDEWCCCECQNKSNWDQTPSQGGQTIRNRVHQDSLKIPNKFENAKVKYISYEEASLLNNNERPPNCRSNFHVRRTNSHVRPASPPNAKQSSSRSDNRAYSQFHRKFPNGQQSPCRSDTQGPFLKRGDGASQNQTEIAGINMKQKAQSGEMLRPCHRSRAIRGKIDFQVQNEQREKKVVSADKVTMNPQSRDDPREKSGSNVTGTDIGRGSEMSPDNDIGMLVVINSSVEYARQPPPEICWTGCFLVSNGSNCNPADFKAYCPSKVSSKVLNVIKSMPSIIELDILPRMDEWPKSFEINPPVYEDIGLFFFSTELDRNGKSQSHVMETSCNFVMRAYINNIKLLIYSSEVLPPDSQWIDGESYLWGVFVDPKRRHKSMPFGSISA</sequence>
<dbReference type="eggNOG" id="ENOG502S3VM">
    <property type="taxonomic scope" value="Eukaryota"/>
</dbReference>
<dbReference type="PANTHER" id="PTHR33304:SF36">
    <property type="entry name" value="GB|AAF26970.1-RELATED"/>
    <property type="match status" value="1"/>
</dbReference>
<dbReference type="GO" id="GO:0008270">
    <property type="term" value="F:zinc ion binding"/>
    <property type="evidence" value="ECO:0007669"/>
    <property type="project" value="UniProtKB-KW"/>
</dbReference>
<keyword evidence="3" id="KW-0862">Zinc</keyword>
<evidence type="ECO:0000313" key="9">
    <source>
        <dbReference type="Proteomes" id="UP000026961"/>
    </source>
</evidence>
<proteinExistence type="predicted"/>
<dbReference type="Proteomes" id="UP000026961">
    <property type="component" value="Chromosome 3"/>
</dbReference>
<dbReference type="InterPro" id="IPR049914">
    <property type="entry name" value="PHD1-3/5-6"/>
</dbReference>
<dbReference type="GO" id="GO:0140566">
    <property type="term" value="F:histone reader activity"/>
    <property type="evidence" value="ECO:0007669"/>
    <property type="project" value="InterPro"/>
</dbReference>
<dbReference type="Pfam" id="PF23121">
    <property type="entry name" value="SPOC_AIPP2"/>
    <property type="match status" value="1"/>
</dbReference>
<evidence type="ECO:0000256" key="2">
    <source>
        <dbReference type="ARBA" id="ARBA00022771"/>
    </source>
</evidence>
<keyword evidence="4" id="KW-0805">Transcription regulation</keyword>
<evidence type="ECO:0000259" key="7">
    <source>
        <dbReference type="Pfam" id="PF23121"/>
    </source>
</evidence>
<keyword evidence="1" id="KW-0479">Metal-binding</keyword>
<accession>A0A0D9Z908</accession>
<keyword evidence="9" id="KW-1185">Reference proteome</keyword>
<evidence type="ECO:0000256" key="4">
    <source>
        <dbReference type="ARBA" id="ARBA00023015"/>
    </source>
</evidence>
<keyword evidence="2" id="KW-0863">Zinc-finger</keyword>
<dbReference type="PANTHER" id="PTHR33304">
    <property type="match status" value="1"/>
</dbReference>
<feature type="domain" description="AIPP2-like SPOC-like" evidence="7">
    <location>
        <begin position="347"/>
        <end position="474"/>
    </location>
</feature>
<evidence type="ECO:0000256" key="5">
    <source>
        <dbReference type="ARBA" id="ARBA00023163"/>
    </source>
</evidence>
<dbReference type="EnsemblPlants" id="OGLUM03G22540.1">
    <property type="protein sequence ID" value="OGLUM03G22540.1"/>
    <property type="gene ID" value="OGLUM03G22540"/>
</dbReference>
<feature type="compositionally biased region" description="Polar residues" evidence="6">
    <location>
        <begin position="193"/>
        <end position="206"/>
    </location>
</feature>
<dbReference type="Gramene" id="OGLUM03G22540.1">
    <property type="protein sequence ID" value="OGLUM03G22540.1"/>
    <property type="gene ID" value="OGLUM03G22540"/>
</dbReference>
<protein>
    <recommendedName>
        <fullName evidence="7">AIPP2-like SPOC-like domain-containing protein</fullName>
    </recommendedName>
</protein>
<reference evidence="8" key="2">
    <citation type="submission" date="2018-05" db="EMBL/GenBank/DDBJ databases">
        <title>OgluRS3 (Oryza glumaepatula Reference Sequence Version 3).</title>
        <authorList>
            <person name="Zhang J."/>
            <person name="Kudrna D."/>
            <person name="Lee S."/>
            <person name="Talag J."/>
            <person name="Welchert J."/>
            <person name="Wing R.A."/>
        </authorList>
    </citation>
    <scope>NUCLEOTIDE SEQUENCE [LARGE SCALE GENOMIC DNA]</scope>
</reference>
<evidence type="ECO:0000256" key="3">
    <source>
        <dbReference type="ARBA" id="ARBA00022833"/>
    </source>
</evidence>
<dbReference type="AlphaFoldDB" id="A0A0D9Z908"/>
<evidence type="ECO:0000313" key="8">
    <source>
        <dbReference type="EnsemblPlants" id="OGLUM03G22540.1"/>
    </source>
</evidence>
<keyword evidence="5" id="KW-0804">Transcription</keyword>
<dbReference type="GO" id="GO:0034244">
    <property type="term" value="P:negative regulation of transcription elongation by RNA polymerase II"/>
    <property type="evidence" value="ECO:0007669"/>
    <property type="project" value="InterPro"/>
</dbReference>
<organism evidence="8">
    <name type="scientific">Oryza glumipatula</name>
    <dbReference type="NCBI Taxonomy" id="40148"/>
    <lineage>
        <taxon>Eukaryota</taxon>
        <taxon>Viridiplantae</taxon>
        <taxon>Streptophyta</taxon>
        <taxon>Embryophyta</taxon>
        <taxon>Tracheophyta</taxon>
        <taxon>Spermatophyta</taxon>
        <taxon>Magnoliopsida</taxon>
        <taxon>Liliopsida</taxon>
        <taxon>Poales</taxon>
        <taxon>Poaceae</taxon>
        <taxon>BOP clade</taxon>
        <taxon>Oryzoideae</taxon>
        <taxon>Oryzeae</taxon>
        <taxon>Oryzinae</taxon>
        <taxon>Oryza</taxon>
    </lineage>
</organism>
<dbReference type="InterPro" id="IPR056280">
    <property type="entry name" value="AIPP2-like_SPOC"/>
</dbReference>
<feature type="compositionally biased region" description="Polar residues" evidence="6">
    <location>
        <begin position="215"/>
        <end position="226"/>
    </location>
</feature>
<evidence type="ECO:0000256" key="6">
    <source>
        <dbReference type="SAM" id="MobiDB-lite"/>
    </source>
</evidence>
<name>A0A0D9Z908_9ORYZ</name>
<feature type="region of interest" description="Disordered" evidence="6">
    <location>
        <begin position="167"/>
        <end position="237"/>
    </location>
</feature>
<dbReference type="STRING" id="40148.A0A0D9Z908"/>
<feature type="region of interest" description="Disordered" evidence="6">
    <location>
        <begin position="268"/>
        <end position="320"/>
    </location>
</feature>